<sequence length="109" mass="12165">MVLSNIHIDACATQVAGKRSVHVRRPMRAARGVHVGTATARGFDWHIFILEKDAPLHSCKGTRGFGILPFEGANDNVHEHVLEMGKEDGRSGKRPQKVWERAPVMKKCR</sequence>
<dbReference type="HOGENOM" id="CLU_2181646_0_0_6"/>
<organism evidence="2 3">
    <name type="scientific">Pseudomonas moraviensis R28-S</name>
    <dbReference type="NCBI Taxonomy" id="1395516"/>
    <lineage>
        <taxon>Bacteria</taxon>
        <taxon>Pseudomonadati</taxon>
        <taxon>Pseudomonadota</taxon>
        <taxon>Gammaproteobacteria</taxon>
        <taxon>Pseudomonadales</taxon>
        <taxon>Pseudomonadaceae</taxon>
        <taxon>Pseudomonas</taxon>
    </lineage>
</organism>
<evidence type="ECO:0000313" key="2">
    <source>
        <dbReference type="EMBL" id="ETF10381.1"/>
    </source>
</evidence>
<dbReference type="Proteomes" id="UP000024771">
    <property type="component" value="Chromosome"/>
</dbReference>
<name>V8RE32_9PSED</name>
<protein>
    <submittedName>
        <fullName evidence="2">Uncharacterized protein</fullName>
    </submittedName>
</protein>
<proteinExistence type="predicted"/>
<dbReference type="EMBL" id="AYMZ01000001">
    <property type="protein sequence ID" value="ETF10381.1"/>
    <property type="molecule type" value="Genomic_DNA"/>
</dbReference>
<feature type="region of interest" description="Disordered" evidence="1">
    <location>
        <begin position="85"/>
        <end position="109"/>
    </location>
</feature>
<evidence type="ECO:0000313" key="3">
    <source>
        <dbReference type="Proteomes" id="UP000024771"/>
    </source>
</evidence>
<evidence type="ECO:0000256" key="1">
    <source>
        <dbReference type="SAM" id="MobiDB-lite"/>
    </source>
</evidence>
<accession>V8RE32</accession>
<gene>
    <name evidence="2" type="ORF">PMO01_01025</name>
</gene>
<reference evidence="2 3" key="1">
    <citation type="journal article" date="2014" name="Genome Announc.">
        <title>Draft Genome Sequence of Pseudomonas moraviensis R28-S.</title>
        <authorList>
            <person name="Hunter S.S."/>
            <person name="Yano H."/>
            <person name="Loftie-Eaton W."/>
            <person name="Hughes J."/>
            <person name="De Gelder L."/>
            <person name="Stragier P."/>
            <person name="De Vos P."/>
            <person name="Settles M.L."/>
            <person name="Top E.M."/>
        </authorList>
    </citation>
    <scope>NUCLEOTIDE SEQUENCE [LARGE SCALE GENOMIC DNA]</scope>
    <source>
        <strain evidence="3">R28</strain>
    </source>
</reference>
<comment type="caution">
    <text evidence="2">The sequence shown here is derived from an EMBL/GenBank/DDBJ whole genome shotgun (WGS) entry which is preliminary data.</text>
</comment>
<dbReference type="AlphaFoldDB" id="V8RE32"/>